<evidence type="ECO:0008006" key="2">
    <source>
        <dbReference type="Google" id="ProtNLM"/>
    </source>
</evidence>
<protein>
    <recommendedName>
        <fullName evidence="2">Reverse transcriptase Ty1/copia-type domain-containing protein</fullName>
    </recommendedName>
</protein>
<dbReference type="EMBL" id="BKCJ010457121">
    <property type="protein sequence ID" value="GFA62355.1"/>
    <property type="molecule type" value="Genomic_DNA"/>
</dbReference>
<sequence>MGELTFFLSLQVKQKKDEIFISQDKYVAKILRKFRLTKGKSYSTSIDTEKPLLKDLDGEDIDVHAYRSMIGSLMYLISSRPDIMFAAEYIAAASCYAQVLWIHNQLLDYSDSPLLGVNTPRSDEDRLELMGLTDNDVTRMQALVDKKKVVVTEATIRDLLWLDDAEGVDCMPNEEIFVKLARMV</sequence>
<proteinExistence type="predicted"/>
<accession>A0A699JWK9</accession>
<evidence type="ECO:0000313" key="1">
    <source>
        <dbReference type="EMBL" id="GFA62355.1"/>
    </source>
</evidence>
<comment type="caution">
    <text evidence="1">The sequence shown here is derived from an EMBL/GenBank/DDBJ whole genome shotgun (WGS) entry which is preliminary data.</text>
</comment>
<gene>
    <name evidence="1" type="ORF">Tci_634327</name>
</gene>
<organism evidence="1">
    <name type="scientific">Tanacetum cinerariifolium</name>
    <name type="common">Dalmatian daisy</name>
    <name type="synonym">Chrysanthemum cinerariifolium</name>
    <dbReference type="NCBI Taxonomy" id="118510"/>
    <lineage>
        <taxon>Eukaryota</taxon>
        <taxon>Viridiplantae</taxon>
        <taxon>Streptophyta</taxon>
        <taxon>Embryophyta</taxon>
        <taxon>Tracheophyta</taxon>
        <taxon>Spermatophyta</taxon>
        <taxon>Magnoliopsida</taxon>
        <taxon>eudicotyledons</taxon>
        <taxon>Gunneridae</taxon>
        <taxon>Pentapetalae</taxon>
        <taxon>asterids</taxon>
        <taxon>campanulids</taxon>
        <taxon>Asterales</taxon>
        <taxon>Asteraceae</taxon>
        <taxon>Asteroideae</taxon>
        <taxon>Anthemideae</taxon>
        <taxon>Anthemidinae</taxon>
        <taxon>Tanacetum</taxon>
    </lineage>
</organism>
<reference evidence="1" key="1">
    <citation type="journal article" date="2019" name="Sci. Rep.">
        <title>Draft genome of Tanacetum cinerariifolium, the natural source of mosquito coil.</title>
        <authorList>
            <person name="Yamashiro T."/>
            <person name="Shiraishi A."/>
            <person name="Satake H."/>
            <person name="Nakayama K."/>
        </authorList>
    </citation>
    <scope>NUCLEOTIDE SEQUENCE</scope>
</reference>
<dbReference type="AlphaFoldDB" id="A0A699JWK9"/>
<feature type="non-terminal residue" evidence="1">
    <location>
        <position position="184"/>
    </location>
</feature>
<name>A0A699JWK9_TANCI</name>